<reference evidence="3" key="1">
    <citation type="submission" date="2017-02" db="EMBL/GenBank/DDBJ databases">
        <title>Comparative genomics and description of representatives of a novel lineage of planctomycetes thriving in anoxic sediments.</title>
        <authorList>
            <person name="Spring S."/>
            <person name="Bunk B."/>
            <person name="Sproer C."/>
        </authorList>
    </citation>
    <scope>NUCLEOTIDE SEQUENCE [LARGE SCALE GENOMIC DNA]</scope>
    <source>
        <strain evidence="3">SM-Chi-D1</strain>
    </source>
</reference>
<gene>
    <name evidence="2" type="ORF">SMSP2_00343</name>
</gene>
<dbReference type="InterPro" id="IPR022742">
    <property type="entry name" value="Hydrolase_4"/>
</dbReference>
<feature type="domain" description="Serine aminopeptidase S33" evidence="1">
    <location>
        <begin position="24"/>
        <end position="69"/>
    </location>
</feature>
<dbReference type="STRING" id="1851148.SMSP2_00343"/>
<dbReference type="InterPro" id="IPR051044">
    <property type="entry name" value="MAG_DAG_Lipase"/>
</dbReference>
<evidence type="ECO:0000259" key="1">
    <source>
        <dbReference type="Pfam" id="PF12146"/>
    </source>
</evidence>
<name>A0A1Q2MBD4_9BACT</name>
<dbReference type="Proteomes" id="UP000188181">
    <property type="component" value="Chromosome"/>
</dbReference>
<feature type="domain" description="Serine aminopeptidase S33" evidence="1">
    <location>
        <begin position="121"/>
        <end position="306"/>
    </location>
</feature>
<dbReference type="Gene3D" id="3.40.50.1820">
    <property type="entry name" value="alpha/beta hydrolase"/>
    <property type="match status" value="1"/>
</dbReference>
<dbReference type="InterPro" id="IPR029058">
    <property type="entry name" value="AB_hydrolase_fold"/>
</dbReference>
<accession>A0A1Q2MBD4</accession>
<dbReference type="KEGG" id="pbas:SMSP2_00343"/>
<organism evidence="2 3">
    <name type="scientific">Limihaloglobus sulfuriphilus</name>
    <dbReference type="NCBI Taxonomy" id="1851148"/>
    <lineage>
        <taxon>Bacteria</taxon>
        <taxon>Pseudomonadati</taxon>
        <taxon>Planctomycetota</taxon>
        <taxon>Phycisphaerae</taxon>
        <taxon>Sedimentisphaerales</taxon>
        <taxon>Sedimentisphaeraceae</taxon>
        <taxon>Limihaloglobus</taxon>
    </lineage>
</organism>
<protein>
    <submittedName>
        <fullName evidence="2">2-succinyl-6-hydroxy-2, 4-cyclohexadiene-1-carboxylate synthase</fullName>
    </submittedName>
</protein>
<evidence type="ECO:0000313" key="2">
    <source>
        <dbReference type="EMBL" id="AQQ70006.1"/>
    </source>
</evidence>
<keyword evidence="3" id="KW-1185">Reference proteome</keyword>
<proteinExistence type="predicted"/>
<dbReference type="AlphaFoldDB" id="A0A1Q2MBD4"/>
<evidence type="ECO:0000313" key="3">
    <source>
        <dbReference type="Proteomes" id="UP000188181"/>
    </source>
</evidence>
<dbReference type="Pfam" id="PF12146">
    <property type="entry name" value="Hydrolase_4"/>
    <property type="match status" value="2"/>
</dbReference>
<dbReference type="EMBL" id="CP019646">
    <property type="protein sequence ID" value="AQQ70006.1"/>
    <property type="molecule type" value="Genomic_DNA"/>
</dbReference>
<dbReference type="SUPFAM" id="SSF53474">
    <property type="entry name" value="alpha/beta-Hydrolases"/>
    <property type="match status" value="1"/>
</dbReference>
<sequence>MNGITGTLRSCAADTLVIEPEGAAAKASVFFIHGLAENCCRHIQFAVELAKNGYQAVLFDLPGHGWDSGDARDLLWLAQGCIAVDEPQDLAVFLKIYAAQYRAAAESVMRQNYQKLKRLSMEDNLQFVRNIIESHRQGGADQPYFIAGHSMGGLLAAETARRIAIQGDDALKGVLLLSPAIRAVNPPHSSGFTRFIENAAWKMKPCRGMCRFLTVLTRLSRVKMDIRWSFSHLSDLEFEPDVQAADPLLRKDLPAAYLLAIYELMQDFRKYSDSYPRDIALFAALDDKLVNGQEAADFGKKVQKNRGEKVNMVFQYPDFWPHELLRSSKKAEITSHVLDFLRQHCNA</sequence>
<dbReference type="PANTHER" id="PTHR11614">
    <property type="entry name" value="PHOSPHOLIPASE-RELATED"/>
    <property type="match status" value="1"/>
</dbReference>